<protein>
    <submittedName>
        <fullName evidence="2">Uncharacterized protein</fullName>
    </submittedName>
</protein>
<reference evidence="2 3" key="1">
    <citation type="submission" date="2019-03" db="EMBL/GenBank/DDBJ databases">
        <title>Draft genome sequences of novel Actinobacteria.</title>
        <authorList>
            <person name="Sahin N."/>
            <person name="Ay H."/>
            <person name="Saygin H."/>
        </authorList>
    </citation>
    <scope>NUCLEOTIDE SEQUENCE [LARGE SCALE GENOMIC DNA]</scope>
    <source>
        <strain evidence="2 3">5K548</strain>
    </source>
</reference>
<gene>
    <name evidence="2" type="ORF">E1202_29845</name>
</gene>
<proteinExistence type="predicted"/>
<keyword evidence="3" id="KW-1185">Reference proteome</keyword>
<feature type="compositionally biased region" description="Polar residues" evidence="1">
    <location>
        <begin position="83"/>
        <end position="95"/>
    </location>
</feature>
<name>A0A4R5B528_9PSEU</name>
<organism evidence="2 3">
    <name type="scientific">Saccharopolyspora karakumensis</name>
    <dbReference type="NCBI Taxonomy" id="2530386"/>
    <lineage>
        <taxon>Bacteria</taxon>
        <taxon>Bacillati</taxon>
        <taxon>Actinomycetota</taxon>
        <taxon>Actinomycetes</taxon>
        <taxon>Pseudonocardiales</taxon>
        <taxon>Pseudonocardiaceae</taxon>
        <taxon>Saccharopolyspora</taxon>
    </lineage>
</organism>
<dbReference type="AlphaFoldDB" id="A0A4R5B528"/>
<feature type="region of interest" description="Disordered" evidence="1">
    <location>
        <begin position="119"/>
        <end position="139"/>
    </location>
</feature>
<evidence type="ECO:0000313" key="3">
    <source>
        <dbReference type="Proteomes" id="UP000294723"/>
    </source>
</evidence>
<feature type="compositionally biased region" description="Low complexity" evidence="1">
    <location>
        <begin position="124"/>
        <end position="137"/>
    </location>
</feature>
<dbReference type="InterPro" id="IPR036188">
    <property type="entry name" value="FAD/NAD-bd_sf"/>
</dbReference>
<comment type="caution">
    <text evidence="2">The sequence shown here is derived from an EMBL/GenBank/DDBJ whole genome shotgun (WGS) entry which is preliminary data.</text>
</comment>
<sequence>MAVIGAGQADLSAGYHLRRQGFVSALTEPGAKRNFVTFAAESRPGEAWLHRGSRRRWRQFQPRGRGARDHHEGHGRRPGGKSTGSVVSAFTSNRYRPSHSRVTRPAVRAQTIRSATNCACRSTSHGSSGSVGRASASLLNTTPPPAVIVKKRLRHGTGQMGSSS</sequence>
<evidence type="ECO:0000256" key="1">
    <source>
        <dbReference type="SAM" id="MobiDB-lite"/>
    </source>
</evidence>
<dbReference type="Gene3D" id="3.50.50.60">
    <property type="entry name" value="FAD/NAD(P)-binding domain"/>
    <property type="match status" value="1"/>
</dbReference>
<dbReference type="Proteomes" id="UP000294723">
    <property type="component" value="Unassembled WGS sequence"/>
</dbReference>
<evidence type="ECO:0000313" key="2">
    <source>
        <dbReference type="EMBL" id="TDD80901.1"/>
    </source>
</evidence>
<accession>A0A4R5B528</accession>
<dbReference type="EMBL" id="SMLA01000086">
    <property type="protein sequence ID" value="TDD80901.1"/>
    <property type="molecule type" value="Genomic_DNA"/>
</dbReference>
<feature type="region of interest" description="Disordered" evidence="1">
    <location>
        <begin position="50"/>
        <end position="106"/>
    </location>
</feature>